<accession>A0A834W797</accession>
<gene>
    <name evidence="2" type="ORF">G2W53_031969</name>
</gene>
<reference evidence="2" key="1">
    <citation type="submission" date="2020-09" db="EMBL/GenBank/DDBJ databases">
        <title>Genome-Enabled Discovery of Anthraquinone Biosynthesis in Senna tora.</title>
        <authorList>
            <person name="Kang S.-H."/>
            <person name="Pandey R.P."/>
            <person name="Lee C.-M."/>
            <person name="Sim J.-S."/>
            <person name="Jeong J.-T."/>
            <person name="Choi B.-S."/>
            <person name="Jung M."/>
            <person name="Ginzburg D."/>
            <person name="Zhao K."/>
            <person name="Won S.Y."/>
            <person name="Oh T.-J."/>
            <person name="Yu Y."/>
            <person name="Kim N.-H."/>
            <person name="Lee O.R."/>
            <person name="Lee T.-H."/>
            <person name="Bashyal P."/>
            <person name="Kim T.-S."/>
            <person name="Lee W.-H."/>
            <person name="Kawkins C."/>
            <person name="Kim C.-K."/>
            <person name="Kim J.S."/>
            <person name="Ahn B.O."/>
            <person name="Rhee S.Y."/>
            <person name="Sohng J.K."/>
        </authorList>
    </citation>
    <scope>NUCLEOTIDE SEQUENCE</scope>
    <source>
        <tissue evidence="2">Leaf</tissue>
    </source>
</reference>
<dbReference type="EMBL" id="JAAIUW010000010">
    <property type="protein sequence ID" value="KAF7810993.1"/>
    <property type="molecule type" value="Genomic_DNA"/>
</dbReference>
<keyword evidence="3" id="KW-1185">Reference proteome</keyword>
<dbReference type="Proteomes" id="UP000634136">
    <property type="component" value="Unassembled WGS sequence"/>
</dbReference>
<protein>
    <submittedName>
        <fullName evidence="2">Uncharacterized protein</fullName>
    </submittedName>
</protein>
<dbReference type="AlphaFoldDB" id="A0A834W797"/>
<organism evidence="2 3">
    <name type="scientific">Senna tora</name>
    <dbReference type="NCBI Taxonomy" id="362788"/>
    <lineage>
        <taxon>Eukaryota</taxon>
        <taxon>Viridiplantae</taxon>
        <taxon>Streptophyta</taxon>
        <taxon>Embryophyta</taxon>
        <taxon>Tracheophyta</taxon>
        <taxon>Spermatophyta</taxon>
        <taxon>Magnoliopsida</taxon>
        <taxon>eudicotyledons</taxon>
        <taxon>Gunneridae</taxon>
        <taxon>Pentapetalae</taxon>
        <taxon>rosids</taxon>
        <taxon>fabids</taxon>
        <taxon>Fabales</taxon>
        <taxon>Fabaceae</taxon>
        <taxon>Caesalpinioideae</taxon>
        <taxon>Cassia clade</taxon>
        <taxon>Senna</taxon>
    </lineage>
</organism>
<evidence type="ECO:0000313" key="3">
    <source>
        <dbReference type="Proteomes" id="UP000634136"/>
    </source>
</evidence>
<name>A0A834W797_9FABA</name>
<proteinExistence type="predicted"/>
<sequence length="23" mass="2671">MAGDPTINRGGRRRWRREKITSG</sequence>
<feature type="region of interest" description="Disordered" evidence="1">
    <location>
        <begin position="1"/>
        <end position="23"/>
    </location>
</feature>
<evidence type="ECO:0000313" key="2">
    <source>
        <dbReference type="EMBL" id="KAF7810993.1"/>
    </source>
</evidence>
<comment type="caution">
    <text evidence="2">The sequence shown here is derived from an EMBL/GenBank/DDBJ whole genome shotgun (WGS) entry which is preliminary data.</text>
</comment>
<evidence type="ECO:0000256" key="1">
    <source>
        <dbReference type="SAM" id="MobiDB-lite"/>
    </source>
</evidence>